<gene>
    <name evidence="1" type="ORF">LCGC14_1424180</name>
</gene>
<accession>A0A0F9MS74</accession>
<dbReference type="AlphaFoldDB" id="A0A0F9MS74"/>
<dbReference type="EMBL" id="LAZR01009532">
    <property type="protein sequence ID" value="KKM72077.1"/>
    <property type="molecule type" value="Genomic_DNA"/>
</dbReference>
<sequence>MASDSNTYTFRRPPDWLIAGVVVLMGGGLGFASNQVAGGTTDTTAHNVSTEAHPAMLSEVSHLEVETGKMRAKMDTLLQNQIAICVKLDVVCAR</sequence>
<organism evidence="1">
    <name type="scientific">marine sediment metagenome</name>
    <dbReference type="NCBI Taxonomy" id="412755"/>
    <lineage>
        <taxon>unclassified sequences</taxon>
        <taxon>metagenomes</taxon>
        <taxon>ecological metagenomes</taxon>
    </lineage>
</organism>
<evidence type="ECO:0000313" key="1">
    <source>
        <dbReference type="EMBL" id="KKM72077.1"/>
    </source>
</evidence>
<name>A0A0F9MS74_9ZZZZ</name>
<protein>
    <submittedName>
        <fullName evidence="1">Uncharacterized protein</fullName>
    </submittedName>
</protein>
<reference evidence="1" key="1">
    <citation type="journal article" date="2015" name="Nature">
        <title>Complex archaea that bridge the gap between prokaryotes and eukaryotes.</title>
        <authorList>
            <person name="Spang A."/>
            <person name="Saw J.H."/>
            <person name="Jorgensen S.L."/>
            <person name="Zaremba-Niedzwiedzka K."/>
            <person name="Martijn J."/>
            <person name="Lind A.E."/>
            <person name="van Eijk R."/>
            <person name="Schleper C."/>
            <person name="Guy L."/>
            <person name="Ettema T.J."/>
        </authorList>
    </citation>
    <scope>NUCLEOTIDE SEQUENCE</scope>
</reference>
<comment type="caution">
    <text evidence="1">The sequence shown here is derived from an EMBL/GenBank/DDBJ whole genome shotgun (WGS) entry which is preliminary data.</text>
</comment>
<proteinExistence type="predicted"/>